<dbReference type="Proteomes" id="UP001432180">
    <property type="component" value="Chromosome"/>
</dbReference>
<protein>
    <submittedName>
        <fullName evidence="2">Uncharacterized protein</fullName>
    </submittedName>
</protein>
<proteinExistence type="predicted"/>
<feature type="coiled-coil region" evidence="1">
    <location>
        <begin position="2"/>
        <end position="29"/>
    </location>
</feature>
<evidence type="ECO:0000256" key="1">
    <source>
        <dbReference type="SAM" id="Coils"/>
    </source>
</evidence>
<gene>
    <name evidence="2" type="ORF">Thiowin_03415</name>
</gene>
<accession>A0ABZ0SDF2</accession>
<name>A0ABZ0SDF2_9GAMM</name>
<organism evidence="2 3">
    <name type="scientific">Thiorhodovibrio winogradskyi</name>
    <dbReference type="NCBI Taxonomy" id="77007"/>
    <lineage>
        <taxon>Bacteria</taxon>
        <taxon>Pseudomonadati</taxon>
        <taxon>Pseudomonadota</taxon>
        <taxon>Gammaproteobacteria</taxon>
        <taxon>Chromatiales</taxon>
        <taxon>Chromatiaceae</taxon>
        <taxon>Thiorhodovibrio</taxon>
    </lineage>
</organism>
<dbReference type="EMBL" id="CP121472">
    <property type="protein sequence ID" value="WPL18344.1"/>
    <property type="molecule type" value="Genomic_DNA"/>
</dbReference>
<evidence type="ECO:0000313" key="3">
    <source>
        <dbReference type="Proteomes" id="UP001432180"/>
    </source>
</evidence>
<reference evidence="2 3" key="1">
    <citation type="journal article" date="2023" name="Microorganisms">
        <title>Thiorhodovibrio frisius and Trv. litoralis spp. nov., Two Novel Members from a Clade of Fastidious Purple Sulfur Bacteria That Exhibit Unique Red-Shifted Light-Harvesting Capabilities.</title>
        <authorList>
            <person name="Methner A."/>
            <person name="Kuzyk S.B."/>
            <person name="Petersen J."/>
            <person name="Bauer S."/>
            <person name="Brinkmann H."/>
            <person name="Sichau K."/>
            <person name="Wanner G."/>
            <person name="Wolf J."/>
            <person name="Neumann-Schaal M."/>
            <person name="Henke P."/>
            <person name="Tank M."/>
            <person name="Sproer C."/>
            <person name="Bunk B."/>
            <person name="Overmann J."/>
        </authorList>
    </citation>
    <scope>NUCLEOTIDE SEQUENCE [LARGE SCALE GENOMIC DNA]</scope>
    <source>
        <strain evidence="2 3">DSM 6702</strain>
    </source>
</reference>
<keyword evidence="1" id="KW-0175">Coiled coil</keyword>
<keyword evidence="3" id="KW-1185">Reference proteome</keyword>
<evidence type="ECO:0000313" key="2">
    <source>
        <dbReference type="EMBL" id="WPL18344.1"/>
    </source>
</evidence>
<sequence>MLTAVHQRLREIDQRVAEAAEEHNGYLQELGLAGV</sequence>